<keyword evidence="2" id="KW-0479">Metal-binding</keyword>
<proteinExistence type="predicted"/>
<evidence type="ECO:0000256" key="2">
    <source>
        <dbReference type="ARBA" id="ARBA00022723"/>
    </source>
</evidence>
<gene>
    <name evidence="10" type="ORF">MAR_013890</name>
</gene>
<dbReference type="PROSITE" id="PS50950">
    <property type="entry name" value="ZF_THAP"/>
    <property type="match status" value="1"/>
</dbReference>
<keyword evidence="7" id="KW-0175">Coiled coil</keyword>
<dbReference type="Proteomes" id="UP001164746">
    <property type="component" value="Chromosome 15"/>
</dbReference>
<dbReference type="Pfam" id="PF13359">
    <property type="entry name" value="DDE_Tnp_4"/>
    <property type="match status" value="1"/>
</dbReference>
<evidence type="ECO:0000256" key="7">
    <source>
        <dbReference type="SAM" id="Coils"/>
    </source>
</evidence>
<accession>A0ABY7G548</accession>
<sequence length="509" mass="57721">MQEPCDESEDESSSMPTPDVADQASCSQPVTAAVFGCSNRHDRENDRSYYRLPKVITYQGEQTKKLSQDRREKWLSNIARDDLKPSSYDNLRICSDHFIKKPADLYNQLNPDWASTVKMGHIRTFMSPSPSKSRYNRSLNRSVRKQHTAAAMSLLELRCSTPELESEDVDVGTSTQTDIDKNLLTAIESELQVLQKENREMKAILEEKKLDESFFRNDSAKVKYYTGLPDFTVLQALYYYVEPDITLTHKSALNKFQKLIIVLMKLRLNTSHLDLAIRFGVSDSTVSRVFQSVIDVLSVALRPLIHWPDRESLKKTMPMSFRIHFGTKVSVIIDCFEVFMERPSNLKARAETWSNYKHSHTAKYLIGIAPQGVISFISNGYGDRASDKTITENSGILDKLVPGDLILADRGFDIQESVGTMCAQVYIPAFTKGKAQLGALDVEKTRRIANSRIHVERVIGLVHQKYQILSSKLPHDYLQTDEDKTLALDKIVHVCCALTNMCNSVVSFN</sequence>
<evidence type="ECO:0000256" key="5">
    <source>
        <dbReference type="ARBA" id="ARBA00023125"/>
    </source>
</evidence>
<feature type="compositionally biased region" description="Acidic residues" evidence="8">
    <location>
        <begin position="1"/>
        <end position="12"/>
    </location>
</feature>
<evidence type="ECO:0000313" key="11">
    <source>
        <dbReference type="Proteomes" id="UP001164746"/>
    </source>
</evidence>
<dbReference type="InterPro" id="IPR006612">
    <property type="entry name" value="THAP_Znf"/>
</dbReference>
<feature type="coiled-coil region" evidence="7">
    <location>
        <begin position="184"/>
        <end position="211"/>
    </location>
</feature>
<dbReference type="EMBL" id="CP111026">
    <property type="protein sequence ID" value="WAR28186.1"/>
    <property type="molecule type" value="Genomic_DNA"/>
</dbReference>
<dbReference type="InterPro" id="IPR027806">
    <property type="entry name" value="HARBI1_dom"/>
</dbReference>
<keyword evidence="5 6" id="KW-0238">DNA-binding</keyword>
<dbReference type="SUPFAM" id="SSF57716">
    <property type="entry name" value="Glucocorticoid receptor-like (DNA-binding domain)"/>
    <property type="match status" value="1"/>
</dbReference>
<feature type="domain" description="THAP-type" evidence="9">
    <location>
        <begin position="28"/>
        <end position="118"/>
    </location>
</feature>
<comment type="cofactor">
    <cofactor evidence="1">
        <name>a divalent metal cation</name>
        <dbReference type="ChEBI" id="CHEBI:60240"/>
    </cofactor>
</comment>
<evidence type="ECO:0000256" key="3">
    <source>
        <dbReference type="ARBA" id="ARBA00022771"/>
    </source>
</evidence>
<organism evidence="10 11">
    <name type="scientific">Mya arenaria</name>
    <name type="common">Soft-shell clam</name>
    <dbReference type="NCBI Taxonomy" id="6604"/>
    <lineage>
        <taxon>Eukaryota</taxon>
        <taxon>Metazoa</taxon>
        <taxon>Spiralia</taxon>
        <taxon>Lophotrochozoa</taxon>
        <taxon>Mollusca</taxon>
        <taxon>Bivalvia</taxon>
        <taxon>Autobranchia</taxon>
        <taxon>Heteroconchia</taxon>
        <taxon>Euheterodonta</taxon>
        <taxon>Imparidentia</taxon>
        <taxon>Neoheterodontei</taxon>
        <taxon>Myida</taxon>
        <taxon>Myoidea</taxon>
        <taxon>Myidae</taxon>
        <taxon>Mya</taxon>
    </lineage>
</organism>
<evidence type="ECO:0000256" key="1">
    <source>
        <dbReference type="ARBA" id="ARBA00001968"/>
    </source>
</evidence>
<dbReference type="SMART" id="SM00980">
    <property type="entry name" value="THAP"/>
    <property type="match status" value="1"/>
</dbReference>
<dbReference type="PANTHER" id="PTHR23080">
    <property type="entry name" value="THAP DOMAIN PROTEIN"/>
    <property type="match status" value="1"/>
</dbReference>
<feature type="region of interest" description="Disordered" evidence="8">
    <location>
        <begin position="1"/>
        <end position="25"/>
    </location>
</feature>
<evidence type="ECO:0000256" key="6">
    <source>
        <dbReference type="PROSITE-ProRule" id="PRU00309"/>
    </source>
</evidence>
<evidence type="ECO:0000256" key="4">
    <source>
        <dbReference type="ARBA" id="ARBA00022833"/>
    </source>
</evidence>
<evidence type="ECO:0000313" key="10">
    <source>
        <dbReference type="EMBL" id="WAR28186.1"/>
    </source>
</evidence>
<protein>
    <recommendedName>
        <fullName evidence="9">THAP-type domain-containing protein</fullName>
    </recommendedName>
</protein>
<keyword evidence="3 6" id="KW-0863">Zinc-finger</keyword>
<keyword evidence="11" id="KW-1185">Reference proteome</keyword>
<evidence type="ECO:0000256" key="8">
    <source>
        <dbReference type="SAM" id="MobiDB-lite"/>
    </source>
</evidence>
<keyword evidence="4" id="KW-0862">Zinc</keyword>
<dbReference type="Pfam" id="PF13613">
    <property type="entry name" value="HTH_Tnp_4"/>
    <property type="match status" value="1"/>
</dbReference>
<dbReference type="InterPro" id="IPR027805">
    <property type="entry name" value="Transposase_HTH_dom"/>
</dbReference>
<evidence type="ECO:0000259" key="9">
    <source>
        <dbReference type="PROSITE" id="PS50950"/>
    </source>
</evidence>
<dbReference type="Pfam" id="PF05485">
    <property type="entry name" value="THAP"/>
    <property type="match status" value="1"/>
</dbReference>
<reference evidence="10" key="1">
    <citation type="submission" date="2022-11" db="EMBL/GenBank/DDBJ databases">
        <title>Centuries of genome instability and evolution in soft-shell clam transmissible cancer (bioRxiv).</title>
        <authorList>
            <person name="Hart S.F.M."/>
            <person name="Yonemitsu M.A."/>
            <person name="Giersch R.M."/>
            <person name="Beal B.F."/>
            <person name="Arriagada G."/>
            <person name="Davis B.W."/>
            <person name="Ostrander E.A."/>
            <person name="Goff S.P."/>
            <person name="Metzger M.J."/>
        </authorList>
    </citation>
    <scope>NUCLEOTIDE SEQUENCE</scope>
    <source>
        <strain evidence="10">MELC-2E11</strain>
        <tissue evidence="10">Siphon/mantle</tissue>
    </source>
</reference>
<name>A0ABY7G548_MYAAR</name>